<protein>
    <submittedName>
        <fullName evidence="2">Uncharacterized protein</fullName>
    </submittedName>
</protein>
<feature type="region of interest" description="Disordered" evidence="1">
    <location>
        <begin position="589"/>
        <end position="608"/>
    </location>
</feature>
<organism evidence="2 3">
    <name type="scientific">Armillaria borealis</name>
    <dbReference type="NCBI Taxonomy" id="47425"/>
    <lineage>
        <taxon>Eukaryota</taxon>
        <taxon>Fungi</taxon>
        <taxon>Dikarya</taxon>
        <taxon>Basidiomycota</taxon>
        <taxon>Agaricomycotina</taxon>
        <taxon>Agaricomycetes</taxon>
        <taxon>Agaricomycetidae</taxon>
        <taxon>Agaricales</taxon>
        <taxon>Marasmiineae</taxon>
        <taxon>Physalacriaceae</taxon>
        <taxon>Armillaria</taxon>
    </lineage>
</organism>
<dbReference type="Proteomes" id="UP001175226">
    <property type="component" value="Unassembled WGS sequence"/>
</dbReference>
<dbReference type="EMBL" id="JAUEPT010000109">
    <property type="protein sequence ID" value="KAK0431674.1"/>
    <property type="molecule type" value="Genomic_DNA"/>
</dbReference>
<evidence type="ECO:0000256" key="1">
    <source>
        <dbReference type="SAM" id="MobiDB-lite"/>
    </source>
</evidence>
<feature type="compositionally biased region" description="Polar residues" evidence="1">
    <location>
        <begin position="446"/>
        <end position="457"/>
    </location>
</feature>
<keyword evidence="3" id="KW-1185">Reference proteome</keyword>
<reference evidence="2" key="1">
    <citation type="submission" date="2023-06" db="EMBL/GenBank/DDBJ databases">
        <authorList>
            <consortium name="Lawrence Berkeley National Laboratory"/>
            <person name="Ahrendt S."/>
            <person name="Sahu N."/>
            <person name="Indic B."/>
            <person name="Wong-Bajracharya J."/>
            <person name="Merenyi Z."/>
            <person name="Ke H.-M."/>
            <person name="Monk M."/>
            <person name="Kocsube S."/>
            <person name="Drula E."/>
            <person name="Lipzen A."/>
            <person name="Balint B."/>
            <person name="Henrissat B."/>
            <person name="Andreopoulos B."/>
            <person name="Martin F.M."/>
            <person name="Harder C.B."/>
            <person name="Rigling D."/>
            <person name="Ford K.L."/>
            <person name="Foster G.D."/>
            <person name="Pangilinan J."/>
            <person name="Papanicolaou A."/>
            <person name="Barry K."/>
            <person name="LaButti K."/>
            <person name="Viragh M."/>
            <person name="Koriabine M."/>
            <person name="Yan M."/>
            <person name="Riley R."/>
            <person name="Champramary S."/>
            <person name="Plett K.L."/>
            <person name="Tsai I.J."/>
            <person name="Slot J."/>
            <person name="Sipos G."/>
            <person name="Plett J."/>
            <person name="Nagy L.G."/>
            <person name="Grigoriev I.V."/>
        </authorList>
    </citation>
    <scope>NUCLEOTIDE SEQUENCE</scope>
    <source>
        <strain evidence="2">FPL87.14</strain>
    </source>
</reference>
<name>A0AA39MFB7_9AGAR</name>
<gene>
    <name evidence="2" type="ORF">EV421DRAFT_1852869</name>
</gene>
<accession>A0AA39MFB7</accession>
<evidence type="ECO:0000313" key="3">
    <source>
        <dbReference type="Proteomes" id="UP001175226"/>
    </source>
</evidence>
<comment type="caution">
    <text evidence="2">The sequence shown here is derived from an EMBL/GenBank/DDBJ whole genome shotgun (WGS) entry which is preliminary data.</text>
</comment>
<dbReference type="AlphaFoldDB" id="A0AA39MFB7"/>
<sequence>MSSPEIEVYRRYPVARPGYLPDVLPPIFSEPGSLPSGIRQWAIKEFSIFLNARDRSFTEVDTLTLNSQCWLFCRTKEGSHEPIFSQSVHHVDEEQKQRASNELETNDLDFSIVSKHQPEFPTIRIVFWTLGDKKSFLHCYIHIGAMTSNIIIPRILFKAGKRLYPSTGMTNTEKAFFQIATDVINKASGTGAYELAHLVRWDDVPSKDDAEQVRWLFKHNPPVFIVVPGDTHTQFSFSSTDIVYHDDNLDCIKKLCTPLERFPLHRSLDNLSYHQSLNNVQGLPDRVMSSLPVYGSHTRTLAFDESEGTQTICIPLEMLRLYAAIDSVQTSSDEARHSALCLKATMRLTLQHEFSHYIVTNVHKFKNTPPRKSLTWATDDIYDTAVFEIQGGDGPLDSGFLTEIRLTRGRTELVRTQAGWLQLGRVVPSKIVERHVWELNPHLRKSTSTPENNQVNQEDQESNSEVDPDHESDGEVDFDHTNVQNSPLLQSMFVRQADAPDPSPEPENSTNHEIDLLHRPVILALVSHEDVKKYAEGIFDSKQANSPELPVADLSTKAHVLLRSPLRTPWQRTYMQEMDDPVKRLTTGTVVKDENSQPKPTSPLGRGPRVLELEMRLANTVWIDRSEIERKRDVF</sequence>
<evidence type="ECO:0000313" key="2">
    <source>
        <dbReference type="EMBL" id="KAK0431674.1"/>
    </source>
</evidence>
<proteinExistence type="predicted"/>
<feature type="region of interest" description="Disordered" evidence="1">
    <location>
        <begin position="443"/>
        <end position="481"/>
    </location>
</feature>
<feature type="compositionally biased region" description="Basic and acidic residues" evidence="1">
    <location>
        <begin position="467"/>
        <end position="480"/>
    </location>
</feature>